<gene>
    <name evidence="1" type="ORF">QWY14_02295</name>
</gene>
<reference evidence="1 2" key="1">
    <citation type="submission" date="2023-06" db="EMBL/GenBank/DDBJ databases">
        <title>Novel species in genus Planococcus.</title>
        <authorList>
            <person name="Ning S."/>
        </authorList>
    </citation>
    <scope>NUCLEOTIDE SEQUENCE [LARGE SCALE GENOMIC DNA]</scope>
    <source>
        <strain evidence="1 2">N028</strain>
    </source>
</reference>
<dbReference type="Proteomes" id="UP001172055">
    <property type="component" value="Unassembled WGS sequence"/>
</dbReference>
<dbReference type="EMBL" id="JAUJWV010000001">
    <property type="protein sequence ID" value="MDN7240598.1"/>
    <property type="molecule type" value="Genomic_DNA"/>
</dbReference>
<evidence type="ECO:0000313" key="1">
    <source>
        <dbReference type="EMBL" id="MDN7240598.1"/>
    </source>
</evidence>
<protein>
    <recommendedName>
        <fullName evidence="3">DUF3221 domain-containing protein</fullName>
    </recommendedName>
</protein>
<sequence>MLMKSFAMLLFTVFLFGCNTQNSSDYQGYIEEVKETSIVISPPATDPEADYPVYEIFVGEDTLIEGSRNSFDELKRLDGVKVWIDNESEEKEFAERIVVED</sequence>
<evidence type="ECO:0000313" key="2">
    <source>
        <dbReference type="Proteomes" id="UP001172055"/>
    </source>
</evidence>
<evidence type="ECO:0008006" key="3">
    <source>
        <dbReference type="Google" id="ProtNLM"/>
    </source>
</evidence>
<accession>A0ABT8MY87</accession>
<comment type="caution">
    <text evidence="1">The sequence shown here is derived from an EMBL/GenBank/DDBJ whole genome shotgun (WGS) entry which is preliminary data.</text>
</comment>
<name>A0ABT8MY87_9BACL</name>
<keyword evidence="2" id="KW-1185">Reference proteome</keyword>
<dbReference type="PROSITE" id="PS51257">
    <property type="entry name" value="PROKAR_LIPOPROTEIN"/>
    <property type="match status" value="1"/>
</dbReference>
<proteinExistence type="predicted"/>
<organism evidence="1 2">
    <name type="scientific">Planococcus shixiaomingii</name>
    <dbReference type="NCBI Taxonomy" id="3058393"/>
    <lineage>
        <taxon>Bacteria</taxon>
        <taxon>Bacillati</taxon>
        <taxon>Bacillota</taxon>
        <taxon>Bacilli</taxon>
        <taxon>Bacillales</taxon>
        <taxon>Caryophanaceae</taxon>
        <taxon>Planococcus</taxon>
    </lineage>
</organism>
<dbReference type="RefSeq" id="WP_301722505.1">
    <property type="nucleotide sequence ID" value="NZ_JAUJWV010000001.1"/>
</dbReference>